<evidence type="ECO:0000313" key="2">
    <source>
        <dbReference type="Proteomes" id="UP000799778"/>
    </source>
</evidence>
<proteinExistence type="predicted"/>
<dbReference type="InterPro" id="IPR051783">
    <property type="entry name" value="NAD(P)-dependent_oxidoreduct"/>
</dbReference>
<keyword evidence="2" id="KW-1185">Reference proteome</keyword>
<dbReference type="Gene3D" id="3.40.50.720">
    <property type="entry name" value="NAD(P)-binding Rossmann-like Domain"/>
    <property type="match status" value="1"/>
</dbReference>
<dbReference type="SUPFAM" id="SSF51735">
    <property type="entry name" value="NAD(P)-binding Rossmann-fold domains"/>
    <property type="match status" value="1"/>
</dbReference>
<dbReference type="EMBL" id="ML978073">
    <property type="protein sequence ID" value="KAF2011852.1"/>
    <property type="molecule type" value="Genomic_DNA"/>
</dbReference>
<dbReference type="RefSeq" id="XP_033380191.1">
    <property type="nucleotide sequence ID" value="XM_033528796.1"/>
</dbReference>
<dbReference type="AlphaFoldDB" id="A0A6A5XFJ1"/>
<dbReference type="GO" id="GO:0005737">
    <property type="term" value="C:cytoplasm"/>
    <property type="evidence" value="ECO:0007669"/>
    <property type="project" value="TreeGrafter"/>
</dbReference>
<organism evidence="1 2">
    <name type="scientific">Aaosphaeria arxii CBS 175.79</name>
    <dbReference type="NCBI Taxonomy" id="1450172"/>
    <lineage>
        <taxon>Eukaryota</taxon>
        <taxon>Fungi</taxon>
        <taxon>Dikarya</taxon>
        <taxon>Ascomycota</taxon>
        <taxon>Pezizomycotina</taxon>
        <taxon>Dothideomycetes</taxon>
        <taxon>Pleosporomycetidae</taxon>
        <taxon>Pleosporales</taxon>
        <taxon>Pleosporales incertae sedis</taxon>
        <taxon>Aaosphaeria</taxon>
    </lineage>
</organism>
<gene>
    <name evidence="1" type="ORF">BU24DRAFT_425680</name>
</gene>
<dbReference type="PANTHER" id="PTHR48079:SF9">
    <property type="entry name" value="PUTATIVE-RELATED"/>
    <property type="match status" value="1"/>
</dbReference>
<protein>
    <submittedName>
        <fullName evidence="1">NAD(P)-binding protein</fullName>
    </submittedName>
</protein>
<dbReference type="GeneID" id="54286193"/>
<dbReference type="GO" id="GO:0004029">
    <property type="term" value="F:aldehyde dehydrogenase (NAD+) activity"/>
    <property type="evidence" value="ECO:0007669"/>
    <property type="project" value="TreeGrafter"/>
</dbReference>
<dbReference type="Proteomes" id="UP000799778">
    <property type="component" value="Unassembled WGS sequence"/>
</dbReference>
<accession>A0A6A5XFJ1</accession>
<evidence type="ECO:0000313" key="1">
    <source>
        <dbReference type="EMBL" id="KAF2011852.1"/>
    </source>
</evidence>
<sequence>MATERVLLTGADSLIGSHVLNQLLFLLPSVSVRAVVGSREQARMLAQRFPQASNRLDFTVIPQQHTSVPGAYDEALSDYSQPFDTVIHTAIPEPFEQADCLSRFIHLQTVDLINFVRNVKDAAPAVRRVVIVTSFSSFARWLVDPGMEDDHLARRDSSTSATKIDTDYILVTSQSSSSLVHEALLRWLNGSPSYSSPGRQFDLVSVTSPSIYGPSLCPLENSSDLEEANRRIWNICSNDARERTSSPPYGIDFYSDVRDLALASVRATSRPQAGGKRFVVSAGRMPSGPSIATLLKSRFPELGRRIRPEASSESQDPQMDSSMDVIDNHLAASMLGMTHHQSVEETLVDTAHQILELQQRKEWKRVIQS</sequence>
<reference evidence="1" key="1">
    <citation type="journal article" date="2020" name="Stud. Mycol.">
        <title>101 Dothideomycetes genomes: a test case for predicting lifestyles and emergence of pathogens.</title>
        <authorList>
            <person name="Haridas S."/>
            <person name="Albert R."/>
            <person name="Binder M."/>
            <person name="Bloem J."/>
            <person name="Labutti K."/>
            <person name="Salamov A."/>
            <person name="Andreopoulos B."/>
            <person name="Baker S."/>
            <person name="Barry K."/>
            <person name="Bills G."/>
            <person name="Bluhm B."/>
            <person name="Cannon C."/>
            <person name="Castanera R."/>
            <person name="Culley D."/>
            <person name="Daum C."/>
            <person name="Ezra D."/>
            <person name="Gonzalez J."/>
            <person name="Henrissat B."/>
            <person name="Kuo A."/>
            <person name="Liang C."/>
            <person name="Lipzen A."/>
            <person name="Lutzoni F."/>
            <person name="Magnuson J."/>
            <person name="Mondo S."/>
            <person name="Nolan M."/>
            <person name="Ohm R."/>
            <person name="Pangilinan J."/>
            <person name="Park H.-J."/>
            <person name="Ramirez L."/>
            <person name="Alfaro M."/>
            <person name="Sun H."/>
            <person name="Tritt A."/>
            <person name="Yoshinaga Y."/>
            <person name="Zwiers L.-H."/>
            <person name="Turgeon B."/>
            <person name="Goodwin S."/>
            <person name="Spatafora J."/>
            <person name="Crous P."/>
            <person name="Grigoriev I."/>
        </authorList>
    </citation>
    <scope>NUCLEOTIDE SEQUENCE</scope>
    <source>
        <strain evidence="1">CBS 175.79</strain>
    </source>
</reference>
<dbReference type="OrthoDB" id="2735536at2759"/>
<dbReference type="PANTHER" id="PTHR48079">
    <property type="entry name" value="PROTEIN YEEZ"/>
    <property type="match status" value="1"/>
</dbReference>
<dbReference type="InterPro" id="IPR036291">
    <property type="entry name" value="NAD(P)-bd_dom_sf"/>
</dbReference>
<name>A0A6A5XFJ1_9PLEO</name>